<protein>
    <recommendedName>
        <fullName evidence="3">CRISPR-associated protein Cas2</fullName>
    </recommendedName>
</protein>
<dbReference type="RefSeq" id="WP_013758143.1">
    <property type="nucleotide sequence ID" value="NC_015500.1"/>
</dbReference>
<keyword evidence="2" id="KW-1185">Reference proteome</keyword>
<name>F4LJU4_TREBD</name>
<dbReference type="Proteomes" id="UP000006546">
    <property type="component" value="Chromosome"/>
</dbReference>
<evidence type="ECO:0008006" key="3">
    <source>
        <dbReference type="Google" id="ProtNLM"/>
    </source>
</evidence>
<evidence type="ECO:0000313" key="2">
    <source>
        <dbReference type="Proteomes" id="UP000006546"/>
    </source>
</evidence>
<accession>F4LJU4</accession>
<dbReference type="KEGG" id="tbe:Trebr_0988"/>
<sequence>MFISVVLDPGTMDSARALVSVLSRFGFKKIQRACWEHTSLTDSMLSGLKKEIDRVTDYYDTVRMYQFPIQGTFAVTELAKKKWKRCLLRAPGVPQ</sequence>
<dbReference type="OrthoDB" id="361083at2"/>
<organism evidence="1 2">
    <name type="scientific">Treponema brennaborense (strain DSM 12168 / CIP 105900 / DD5/3)</name>
    <dbReference type="NCBI Taxonomy" id="906968"/>
    <lineage>
        <taxon>Bacteria</taxon>
        <taxon>Pseudomonadati</taxon>
        <taxon>Spirochaetota</taxon>
        <taxon>Spirochaetia</taxon>
        <taxon>Spirochaetales</taxon>
        <taxon>Treponemataceae</taxon>
        <taxon>Treponema</taxon>
    </lineage>
</organism>
<dbReference type="STRING" id="906968.Trebr_0988"/>
<dbReference type="EMBL" id="CP002696">
    <property type="protein sequence ID" value="AEE16424.1"/>
    <property type="molecule type" value="Genomic_DNA"/>
</dbReference>
<dbReference type="HOGENOM" id="CLU_2385245_0_0_12"/>
<dbReference type="eggNOG" id="ENOG5034BRF">
    <property type="taxonomic scope" value="Bacteria"/>
</dbReference>
<reference evidence="2" key="1">
    <citation type="submission" date="2011-04" db="EMBL/GenBank/DDBJ databases">
        <title>The complete genome of Treponema brennaborense DSM 12168.</title>
        <authorList>
            <person name="Lucas S."/>
            <person name="Han J."/>
            <person name="Lapidus A."/>
            <person name="Bruce D."/>
            <person name="Goodwin L."/>
            <person name="Pitluck S."/>
            <person name="Peters L."/>
            <person name="Kyrpides N."/>
            <person name="Mavromatis K."/>
            <person name="Ivanova N."/>
            <person name="Mikhailova N."/>
            <person name="Pagani I."/>
            <person name="Teshima H."/>
            <person name="Detter J.C."/>
            <person name="Tapia R."/>
            <person name="Han C."/>
            <person name="Land M."/>
            <person name="Hauser L."/>
            <person name="Markowitz V."/>
            <person name="Cheng J.-F."/>
            <person name="Hugenholtz P."/>
            <person name="Woyke T."/>
            <person name="Wu D."/>
            <person name="Gronow S."/>
            <person name="Wellnitz S."/>
            <person name="Brambilla E."/>
            <person name="Klenk H.-P."/>
            <person name="Eisen J.A."/>
        </authorList>
    </citation>
    <scope>NUCLEOTIDE SEQUENCE [LARGE SCALE GENOMIC DNA]</scope>
    <source>
        <strain evidence="2">DSM 12168 / CIP 105900 / DD5/3</strain>
    </source>
</reference>
<evidence type="ECO:0000313" key="1">
    <source>
        <dbReference type="EMBL" id="AEE16424.1"/>
    </source>
</evidence>
<proteinExistence type="predicted"/>
<dbReference type="AlphaFoldDB" id="F4LJU4"/>
<gene>
    <name evidence="1" type="ordered locus">Trebr_0988</name>
</gene>